<keyword evidence="4" id="KW-1185">Reference proteome</keyword>
<dbReference type="PANTHER" id="PTHR10900">
    <property type="entry name" value="PERIOSTIN-RELATED"/>
    <property type="match status" value="1"/>
</dbReference>
<sequence length="190" mass="19738">MKSLHVTLIAIAFGLVTSCNSANEQDTAVAATESNTDHAAMDHGAGQSAVADDQSQQNVVQVAAGSKDHTTLVAAVKAAGLVDALTNAGPFTVFAPTNAAFDKLPAGTVDGLMKPESRKDLRNILQYHVYVGVIPAERFDNDMSLGQVNGGRVNLGLEGDQPTVNGVKILASIPTSNGIIHVIDQVLLPQ</sequence>
<reference evidence="4" key="1">
    <citation type="submission" date="2017-01" db="EMBL/GenBank/DDBJ databases">
        <authorList>
            <person name="Varghese N."/>
            <person name="Submissions S."/>
        </authorList>
    </citation>
    <scope>NUCLEOTIDE SEQUENCE [LARGE SCALE GENOMIC DNA]</scope>
    <source>
        <strain evidence="4">DM9</strain>
    </source>
</reference>
<accession>A0A1N6XDD7</accession>
<organism evidence="3 4">
    <name type="scientific">Pontibacter lucknowensis</name>
    <dbReference type="NCBI Taxonomy" id="1077936"/>
    <lineage>
        <taxon>Bacteria</taxon>
        <taxon>Pseudomonadati</taxon>
        <taxon>Bacteroidota</taxon>
        <taxon>Cytophagia</taxon>
        <taxon>Cytophagales</taxon>
        <taxon>Hymenobacteraceae</taxon>
        <taxon>Pontibacter</taxon>
    </lineage>
</organism>
<keyword evidence="1" id="KW-0732">Signal</keyword>
<dbReference type="OrthoDB" id="1119934at2"/>
<gene>
    <name evidence="3" type="ORF">SAMN05421545_2078</name>
</gene>
<dbReference type="FunFam" id="2.30.180.10:FF:000032">
    <property type="entry name" value="Fasciclin domain-containing protein, putative"/>
    <property type="match status" value="1"/>
</dbReference>
<dbReference type="InterPro" id="IPR050904">
    <property type="entry name" value="Adhesion/Biosynth-related"/>
</dbReference>
<dbReference type="RefSeq" id="WP_007660027.1">
    <property type="nucleotide sequence ID" value="NZ_FTNM01000002.1"/>
</dbReference>
<dbReference type="Gene3D" id="2.30.180.10">
    <property type="entry name" value="FAS1 domain"/>
    <property type="match status" value="1"/>
</dbReference>
<dbReference type="SMART" id="SM00554">
    <property type="entry name" value="FAS1"/>
    <property type="match status" value="1"/>
</dbReference>
<feature type="domain" description="FAS1" evidence="2">
    <location>
        <begin position="56"/>
        <end position="187"/>
    </location>
</feature>
<dbReference type="STRING" id="1077936.SAMN05421545_2078"/>
<evidence type="ECO:0000256" key="1">
    <source>
        <dbReference type="SAM" id="SignalP"/>
    </source>
</evidence>
<dbReference type="SUPFAM" id="SSF82153">
    <property type="entry name" value="FAS1 domain"/>
    <property type="match status" value="1"/>
</dbReference>
<dbReference type="EMBL" id="FTNM01000002">
    <property type="protein sequence ID" value="SIR00362.1"/>
    <property type="molecule type" value="Genomic_DNA"/>
</dbReference>
<dbReference type="AlphaFoldDB" id="A0A1N6XDD7"/>
<dbReference type="InterPro" id="IPR000782">
    <property type="entry name" value="FAS1_domain"/>
</dbReference>
<proteinExistence type="predicted"/>
<dbReference type="GO" id="GO:0005615">
    <property type="term" value="C:extracellular space"/>
    <property type="evidence" value="ECO:0007669"/>
    <property type="project" value="TreeGrafter"/>
</dbReference>
<dbReference type="PROSITE" id="PS51257">
    <property type="entry name" value="PROKAR_LIPOPROTEIN"/>
    <property type="match status" value="1"/>
</dbReference>
<name>A0A1N6XDD7_9BACT</name>
<dbReference type="PROSITE" id="PS50213">
    <property type="entry name" value="FAS1"/>
    <property type="match status" value="1"/>
</dbReference>
<protein>
    <submittedName>
        <fullName evidence="3">Uncaracterized surface protein containing fasciclin (FAS1) repeats</fullName>
    </submittedName>
</protein>
<feature type="chain" id="PRO_5009939435" evidence="1">
    <location>
        <begin position="23"/>
        <end position="190"/>
    </location>
</feature>
<evidence type="ECO:0000313" key="4">
    <source>
        <dbReference type="Proteomes" id="UP000185924"/>
    </source>
</evidence>
<feature type="signal peptide" evidence="1">
    <location>
        <begin position="1"/>
        <end position="22"/>
    </location>
</feature>
<dbReference type="PANTHER" id="PTHR10900:SF77">
    <property type="entry name" value="FI19380P1"/>
    <property type="match status" value="1"/>
</dbReference>
<dbReference type="InterPro" id="IPR036378">
    <property type="entry name" value="FAS1_dom_sf"/>
</dbReference>
<dbReference type="Pfam" id="PF02469">
    <property type="entry name" value="Fasciclin"/>
    <property type="match status" value="1"/>
</dbReference>
<evidence type="ECO:0000259" key="2">
    <source>
        <dbReference type="PROSITE" id="PS50213"/>
    </source>
</evidence>
<evidence type="ECO:0000313" key="3">
    <source>
        <dbReference type="EMBL" id="SIR00362.1"/>
    </source>
</evidence>
<dbReference type="Proteomes" id="UP000185924">
    <property type="component" value="Unassembled WGS sequence"/>
</dbReference>